<name>A0A1I4NPB3_9HYPH</name>
<proteinExistence type="predicted"/>
<dbReference type="RefSeq" id="WP_092043308.1">
    <property type="nucleotide sequence ID" value="NZ_FOTK01000021.1"/>
</dbReference>
<keyword evidence="3" id="KW-1185">Reference proteome</keyword>
<protein>
    <submittedName>
        <fullName evidence="2">Uncharacterized protein</fullName>
    </submittedName>
</protein>
<evidence type="ECO:0000256" key="1">
    <source>
        <dbReference type="SAM" id="MobiDB-lite"/>
    </source>
</evidence>
<dbReference type="AlphaFoldDB" id="A0A1I4NPB3"/>
<gene>
    <name evidence="2" type="ORF">SAMN05192568_1021112</name>
</gene>
<accession>A0A1I4NPB3</accession>
<dbReference type="OrthoDB" id="9860503at2"/>
<evidence type="ECO:0000313" key="2">
    <source>
        <dbReference type="EMBL" id="SFM17364.1"/>
    </source>
</evidence>
<reference evidence="3" key="1">
    <citation type="submission" date="2016-10" db="EMBL/GenBank/DDBJ databases">
        <authorList>
            <person name="Varghese N."/>
            <person name="Submissions S."/>
        </authorList>
    </citation>
    <scope>NUCLEOTIDE SEQUENCE [LARGE SCALE GENOMIC DNA]</scope>
    <source>
        <strain evidence="3">BL36</strain>
    </source>
</reference>
<feature type="region of interest" description="Disordered" evidence="1">
    <location>
        <begin position="1"/>
        <end position="20"/>
    </location>
</feature>
<feature type="compositionally biased region" description="Polar residues" evidence="1">
    <location>
        <begin position="7"/>
        <end position="17"/>
    </location>
</feature>
<dbReference type="Proteomes" id="UP000199048">
    <property type="component" value="Unassembled WGS sequence"/>
</dbReference>
<organism evidence="2 3">
    <name type="scientific">Methylobacterium pseudosasicola</name>
    <dbReference type="NCBI Taxonomy" id="582667"/>
    <lineage>
        <taxon>Bacteria</taxon>
        <taxon>Pseudomonadati</taxon>
        <taxon>Pseudomonadota</taxon>
        <taxon>Alphaproteobacteria</taxon>
        <taxon>Hyphomicrobiales</taxon>
        <taxon>Methylobacteriaceae</taxon>
        <taxon>Methylobacterium</taxon>
    </lineage>
</organism>
<dbReference type="EMBL" id="FOTK01000021">
    <property type="protein sequence ID" value="SFM17364.1"/>
    <property type="molecule type" value="Genomic_DNA"/>
</dbReference>
<sequence>MCDDSKPSGTETRTASFGSPLGEIARALGVPVSSFFASGAETRDGPSPDAVALLDLVRSYLLRASPEARTHFVARVRAMAETSPPR</sequence>
<evidence type="ECO:0000313" key="3">
    <source>
        <dbReference type="Proteomes" id="UP000199048"/>
    </source>
</evidence>